<dbReference type="EC" id="3.4.21.89" evidence="4 7"/>
<evidence type="ECO:0000256" key="2">
    <source>
        <dbReference type="ARBA" id="ARBA00004401"/>
    </source>
</evidence>
<dbReference type="PANTHER" id="PTHR43390">
    <property type="entry name" value="SIGNAL PEPTIDASE I"/>
    <property type="match status" value="1"/>
</dbReference>
<dbReference type="NCBIfam" id="TIGR02227">
    <property type="entry name" value="sigpep_I_bact"/>
    <property type="match status" value="1"/>
</dbReference>
<evidence type="ECO:0000256" key="3">
    <source>
        <dbReference type="ARBA" id="ARBA00009370"/>
    </source>
</evidence>
<keyword evidence="7" id="KW-0645">Protease</keyword>
<feature type="domain" description="Peptidase S26" evidence="8">
    <location>
        <begin position="16"/>
        <end position="159"/>
    </location>
</feature>
<feature type="active site" evidence="6">
    <location>
        <position position="73"/>
    </location>
</feature>
<feature type="active site" evidence="6">
    <location>
        <position position="32"/>
    </location>
</feature>
<dbReference type="InterPro" id="IPR019533">
    <property type="entry name" value="Peptidase_S26"/>
</dbReference>
<name>A0AAP3DH74_BRELA</name>
<protein>
    <recommendedName>
        <fullName evidence="4 7">Signal peptidase I</fullName>
        <ecNumber evidence="4 7">3.4.21.89</ecNumber>
    </recommendedName>
</protein>
<evidence type="ECO:0000256" key="7">
    <source>
        <dbReference type="RuleBase" id="RU362042"/>
    </source>
</evidence>
<keyword evidence="5 7" id="KW-0378">Hydrolase</keyword>
<dbReference type="EMBL" id="JAPTNE010000018">
    <property type="protein sequence ID" value="MCZ0808071.1"/>
    <property type="molecule type" value="Genomic_DNA"/>
</dbReference>
<accession>A0AAP3DH74</accession>
<dbReference type="PROSITE" id="PS00761">
    <property type="entry name" value="SPASE_I_3"/>
    <property type="match status" value="1"/>
</dbReference>
<organism evidence="9 10">
    <name type="scientific">Brevibacillus laterosporus</name>
    <name type="common">Bacillus laterosporus</name>
    <dbReference type="NCBI Taxonomy" id="1465"/>
    <lineage>
        <taxon>Bacteria</taxon>
        <taxon>Bacillati</taxon>
        <taxon>Bacillota</taxon>
        <taxon>Bacilli</taxon>
        <taxon>Bacillales</taxon>
        <taxon>Paenibacillaceae</taxon>
        <taxon>Brevibacillus</taxon>
    </lineage>
</organism>
<dbReference type="AlphaFoldDB" id="A0AAP3DH74"/>
<dbReference type="GO" id="GO:0004252">
    <property type="term" value="F:serine-type endopeptidase activity"/>
    <property type="evidence" value="ECO:0007669"/>
    <property type="project" value="InterPro"/>
</dbReference>
<dbReference type="InterPro" id="IPR000223">
    <property type="entry name" value="Pept_S26A_signal_pept_1"/>
</dbReference>
<proteinExistence type="inferred from homology"/>
<dbReference type="CDD" id="cd06530">
    <property type="entry name" value="S26_SPase_I"/>
    <property type="match status" value="1"/>
</dbReference>
<dbReference type="PRINTS" id="PR00727">
    <property type="entry name" value="LEADERPTASE"/>
</dbReference>
<gene>
    <name evidence="9" type="primary">lepB</name>
    <name evidence="9" type="ORF">O0554_14335</name>
</gene>
<dbReference type="RefSeq" id="WP_258433890.1">
    <property type="nucleotide sequence ID" value="NZ_JANSGW010000018.1"/>
</dbReference>
<dbReference type="Proteomes" id="UP001077662">
    <property type="component" value="Unassembled WGS sequence"/>
</dbReference>
<comment type="similarity">
    <text evidence="3 7">Belongs to the peptidase S26 family.</text>
</comment>
<sequence length="165" mass="18609">MRVLMILMVLLSSAGEFRSQSTTSSFIIEGNSMAPFLKAEDKFVVDKGYYAEHSVQRGDVIIFNVSNDRMHVKRVVGIPGDTVQSEEDVLYINGKPIDEPYISEYKLKEKQDGNLFTFNFGPFSVPQGSVFVLGDNRVESADSREYGPVQIEKIKGKMIRKWSNS</sequence>
<evidence type="ECO:0000256" key="1">
    <source>
        <dbReference type="ARBA" id="ARBA00000677"/>
    </source>
</evidence>
<reference evidence="9" key="1">
    <citation type="submission" date="2022-09" db="EMBL/GenBank/DDBJ databases">
        <title>Genome analysis and characterization of larvicidal activity of Brevibacillus strains.</title>
        <authorList>
            <person name="Patrusheva E.V."/>
            <person name="Izotova A.O."/>
            <person name="Toshchakov S.V."/>
            <person name="Sineoky S.P."/>
        </authorList>
    </citation>
    <scope>NUCLEOTIDE SEQUENCE</scope>
    <source>
        <strain evidence="9">VKPM_B-13247</strain>
    </source>
</reference>
<dbReference type="SUPFAM" id="SSF51306">
    <property type="entry name" value="LexA/Signal peptidase"/>
    <property type="match status" value="1"/>
</dbReference>
<comment type="subcellular location">
    <subcellularLocation>
        <location evidence="2">Cell membrane</location>
        <topology evidence="2">Single-pass type II membrane protein</topology>
    </subcellularLocation>
    <subcellularLocation>
        <location evidence="7">Membrane</location>
        <topology evidence="7">Single-pass type II membrane protein</topology>
    </subcellularLocation>
</comment>
<dbReference type="PANTHER" id="PTHR43390:SF1">
    <property type="entry name" value="CHLOROPLAST PROCESSING PEPTIDASE"/>
    <property type="match status" value="1"/>
</dbReference>
<evidence type="ECO:0000259" key="8">
    <source>
        <dbReference type="Pfam" id="PF10502"/>
    </source>
</evidence>
<dbReference type="GO" id="GO:0006465">
    <property type="term" value="P:signal peptide processing"/>
    <property type="evidence" value="ECO:0007669"/>
    <property type="project" value="InterPro"/>
</dbReference>
<dbReference type="InterPro" id="IPR019758">
    <property type="entry name" value="Pept_S26A_signal_pept_1_CS"/>
</dbReference>
<dbReference type="Gene3D" id="2.10.109.10">
    <property type="entry name" value="Umud Fragment, subunit A"/>
    <property type="match status" value="1"/>
</dbReference>
<dbReference type="GO" id="GO:0005886">
    <property type="term" value="C:plasma membrane"/>
    <property type="evidence" value="ECO:0007669"/>
    <property type="project" value="UniProtKB-SubCell"/>
</dbReference>
<comment type="catalytic activity">
    <reaction evidence="1 7">
        <text>Cleavage of hydrophobic, N-terminal signal or leader sequences from secreted and periplasmic proteins.</text>
        <dbReference type="EC" id="3.4.21.89"/>
    </reaction>
</comment>
<evidence type="ECO:0000256" key="6">
    <source>
        <dbReference type="PIRSR" id="PIRSR600223-1"/>
    </source>
</evidence>
<dbReference type="InterPro" id="IPR036286">
    <property type="entry name" value="LexA/Signal_pep-like_sf"/>
</dbReference>
<evidence type="ECO:0000313" key="10">
    <source>
        <dbReference type="Proteomes" id="UP001077662"/>
    </source>
</evidence>
<evidence type="ECO:0000256" key="4">
    <source>
        <dbReference type="ARBA" id="ARBA00013208"/>
    </source>
</evidence>
<dbReference type="GO" id="GO:0009003">
    <property type="term" value="F:signal peptidase activity"/>
    <property type="evidence" value="ECO:0007669"/>
    <property type="project" value="UniProtKB-EC"/>
</dbReference>
<evidence type="ECO:0000313" key="9">
    <source>
        <dbReference type="EMBL" id="MCZ0808071.1"/>
    </source>
</evidence>
<comment type="caution">
    <text evidence="9">The sequence shown here is derived from an EMBL/GenBank/DDBJ whole genome shotgun (WGS) entry which is preliminary data.</text>
</comment>
<dbReference type="Pfam" id="PF10502">
    <property type="entry name" value="Peptidase_S26"/>
    <property type="match status" value="1"/>
</dbReference>
<evidence type="ECO:0000256" key="5">
    <source>
        <dbReference type="ARBA" id="ARBA00022801"/>
    </source>
</evidence>